<proteinExistence type="predicted"/>
<reference evidence="1" key="1">
    <citation type="submission" date="2022-08" db="EMBL/GenBank/DDBJ databases">
        <title>Novel Bdellovibrio Species Isolated from Svalbard: Designation Bdellovibrio svalbardensis.</title>
        <authorList>
            <person name="Mitchell R.J."/>
            <person name="Choi S.Y."/>
        </authorList>
    </citation>
    <scope>NUCLEOTIDE SEQUENCE</scope>
    <source>
        <strain evidence="1">PAP01</strain>
    </source>
</reference>
<dbReference type="RefSeq" id="WP_277577917.1">
    <property type="nucleotide sequence ID" value="NZ_JANRMI010000002.1"/>
</dbReference>
<gene>
    <name evidence="1" type="ORF">NWE73_08695</name>
</gene>
<organism evidence="1 2">
    <name type="scientific">Bdellovibrio svalbardensis</name>
    <dbReference type="NCBI Taxonomy" id="2972972"/>
    <lineage>
        <taxon>Bacteria</taxon>
        <taxon>Pseudomonadati</taxon>
        <taxon>Bdellovibrionota</taxon>
        <taxon>Bdellovibrionia</taxon>
        <taxon>Bdellovibrionales</taxon>
        <taxon>Pseudobdellovibrionaceae</taxon>
        <taxon>Bdellovibrio</taxon>
    </lineage>
</organism>
<dbReference type="PANTHER" id="PTHR32305:SF15">
    <property type="entry name" value="PROTEIN RHSA-RELATED"/>
    <property type="match status" value="1"/>
</dbReference>
<dbReference type="Gene3D" id="2.180.10.10">
    <property type="entry name" value="RHS repeat-associated core"/>
    <property type="match status" value="1"/>
</dbReference>
<sequence length="192" mass="19066">MYDADIGLLRFGARDYSPIVGRWTNKDPIGFNGGRGNLYAYAYGDPVNFIDPTGHFGIFGAIVGAGLGAAGGAIGAALVPGATRADIISGAVTNGMTGAAIGSGASLGAIFLTNVMTQLTFTGKIDLGQSLLSIATAAYSRAAVGQLGQMFGGAIQKIEQAIDGAVGTSLVPLDAATGYVQGCGNGSAAGNR</sequence>
<dbReference type="EMBL" id="JANRMI010000002">
    <property type="protein sequence ID" value="MDG0816438.1"/>
    <property type="molecule type" value="Genomic_DNA"/>
</dbReference>
<evidence type="ECO:0000313" key="2">
    <source>
        <dbReference type="Proteomes" id="UP001152321"/>
    </source>
</evidence>
<dbReference type="PANTHER" id="PTHR32305">
    <property type="match status" value="1"/>
</dbReference>
<dbReference type="NCBIfam" id="TIGR03696">
    <property type="entry name" value="Rhs_assc_core"/>
    <property type="match status" value="1"/>
</dbReference>
<dbReference type="InterPro" id="IPR050708">
    <property type="entry name" value="T6SS_VgrG/RHS"/>
</dbReference>
<accession>A0ABT6DMS7</accession>
<comment type="caution">
    <text evidence="1">The sequence shown here is derived from an EMBL/GenBank/DDBJ whole genome shotgun (WGS) entry which is preliminary data.</text>
</comment>
<evidence type="ECO:0000313" key="1">
    <source>
        <dbReference type="EMBL" id="MDG0816438.1"/>
    </source>
</evidence>
<keyword evidence="2" id="KW-1185">Reference proteome</keyword>
<dbReference type="Proteomes" id="UP001152321">
    <property type="component" value="Unassembled WGS sequence"/>
</dbReference>
<name>A0ABT6DMS7_9BACT</name>
<dbReference type="InterPro" id="IPR022385">
    <property type="entry name" value="Rhs_assc_core"/>
</dbReference>
<protein>
    <submittedName>
        <fullName evidence="1">RHS repeat-associated core domain-containing protein</fullName>
    </submittedName>
</protein>